<dbReference type="CDD" id="cd06171">
    <property type="entry name" value="Sigma70_r4"/>
    <property type="match status" value="1"/>
</dbReference>
<dbReference type="SUPFAM" id="SSF88659">
    <property type="entry name" value="Sigma3 and sigma4 domains of RNA polymerase sigma factors"/>
    <property type="match status" value="1"/>
</dbReference>
<dbReference type="Gene3D" id="1.10.1740.10">
    <property type="match status" value="1"/>
</dbReference>
<dbReference type="NCBIfam" id="TIGR02989">
    <property type="entry name" value="Sig-70_gvs1"/>
    <property type="match status" value="1"/>
</dbReference>
<dbReference type="PANTHER" id="PTHR43133:SF51">
    <property type="entry name" value="RNA POLYMERASE SIGMA FACTOR"/>
    <property type="match status" value="1"/>
</dbReference>
<evidence type="ECO:0000259" key="6">
    <source>
        <dbReference type="Pfam" id="PF08281"/>
    </source>
</evidence>
<protein>
    <recommendedName>
        <fullName evidence="9">Sigma-70 family RNA polymerase sigma factor</fullName>
    </recommendedName>
</protein>
<feature type="domain" description="RNA polymerase sigma-70 region 2" evidence="5">
    <location>
        <begin position="4"/>
        <end position="53"/>
    </location>
</feature>
<dbReference type="Pfam" id="PF08281">
    <property type="entry name" value="Sigma70_r4_2"/>
    <property type="match status" value="1"/>
</dbReference>
<evidence type="ECO:0000256" key="1">
    <source>
        <dbReference type="ARBA" id="ARBA00010641"/>
    </source>
</evidence>
<dbReference type="Gene3D" id="1.10.10.10">
    <property type="entry name" value="Winged helix-like DNA-binding domain superfamily/Winged helix DNA-binding domain"/>
    <property type="match status" value="1"/>
</dbReference>
<evidence type="ECO:0000313" key="7">
    <source>
        <dbReference type="EMBL" id="GAA5497374.1"/>
    </source>
</evidence>
<evidence type="ECO:0000313" key="8">
    <source>
        <dbReference type="Proteomes" id="UP001424741"/>
    </source>
</evidence>
<evidence type="ECO:0000259" key="5">
    <source>
        <dbReference type="Pfam" id="PF04542"/>
    </source>
</evidence>
<keyword evidence="8" id="KW-1185">Reference proteome</keyword>
<evidence type="ECO:0008006" key="9">
    <source>
        <dbReference type="Google" id="ProtNLM"/>
    </source>
</evidence>
<dbReference type="SUPFAM" id="SSF88946">
    <property type="entry name" value="Sigma2 domain of RNA polymerase sigma factors"/>
    <property type="match status" value="1"/>
</dbReference>
<organism evidence="7 8">
    <name type="scientific">Rubritalea halochordaticola</name>
    <dbReference type="NCBI Taxonomy" id="714537"/>
    <lineage>
        <taxon>Bacteria</taxon>
        <taxon>Pseudomonadati</taxon>
        <taxon>Verrucomicrobiota</taxon>
        <taxon>Verrucomicrobiia</taxon>
        <taxon>Verrucomicrobiales</taxon>
        <taxon>Rubritaleaceae</taxon>
        <taxon>Rubritalea</taxon>
    </lineage>
</organism>
<dbReference type="InterPro" id="IPR007627">
    <property type="entry name" value="RNA_pol_sigma70_r2"/>
</dbReference>
<evidence type="ECO:0000256" key="4">
    <source>
        <dbReference type="ARBA" id="ARBA00023163"/>
    </source>
</evidence>
<dbReference type="Proteomes" id="UP001424741">
    <property type="component" value="Unassembled WGS sequence"/>
</dbReference>
<dbReference type="PANTHER" id="PTHR43133">
    <property type="entry name" value="RNA POLYMERASE ECF-TYPE SIGMA FACTO"/>
    <property type="match status" value="1"/>
</dbReference>
<accession>A0ABP9V757</accession>
<name>A0ABP9V757_9BACT</name>
<reference evidence="7 8" key="1">
    <citation type="submission" date="2024-02" db="EMBL/GenBank/DDBJ databases">
        <title>Rubritalea halochordaticola NBRC 107102.</title>
        <authorList>
            <person name="Ichikawa N."/>
            <person name="Katano-Makiyama Y."/>
            <person name="Hidaka K."/>
        </authorList>
    </citation>
    <scope>NUCLEOTIDE SEQUENCE [LARGE SCALE GENOMIC DNA]</scope>
    <source>
        <strain evidence="7 8">NBRC 107102</strain>
    </source>
</reference>
<dbReference type="InterPro" id="IPR013324">
    <property type="entry name" value="RNA_pol_sigma_r3/r4-like"/>
</dbReference>
<proteinExistence type="inferred from homology"/>
<dbReference type="InterPro" id="IPR013249">
    <property type="entry name" value="RNA_pol_sigma70_r4_t2"/>
</dbReference>
<dbReference type="NCBIfam" id="TIGR02937">
    <property type="entry name" value="sigma70-ECF"/>
    <property type="match status" value="1"/>
</dbReference>
<dbReference type="InterPro" id="IPR014331">
    <property type="entry name" value="RNA_pol_sigma70_ECF_RHOBA"/>
</dbReference>
<evidence type="ECO:0000256" key="2">
    <source>
        <dbReference type="ARBA" id="ARBA00023015"/>
    </source>
</evidence>
<dbReference type="InterPro" id="IPR013325">
    <property type="entry name" value="RNA_pol_sigma_r2"/>
</dbReference>
<evidence type="ECO:0000256" key="3">
    <source>
        <dbReference type="ARBA" id="ARBA00023082"/>
    </source>
</evidence>
<keyword evidence="3" id="KW-0731">Sigma factor</keyword>
<comment type="similarity">
    <text evidence="1">Belongs to the sigma-70 factor family. ECF subfamily.</text>
</comment>
<sequence>MVMDAHGAQDVLQDTNLMLWQKFDKYEMGTNFGAFACKVAYFKALEYIRKRKRSEFLSFDSDIVEALGEQAEVASVEQDYEDALNTCMQKLNPKEQKLLKMRYYDKATVRGIAEEMECSEGSLQQLFFRIRKALKICIEHSVSEA</sequence>
<keyword evidence="2" id="KW-0805">Transcription regulation</keyword>
<keyword evidence="4" id="KW-0804">Transcription</keyword>
<dbReference type="InterPro" id="IPR036388">
    <property type="entry name" value="WH-like_DNA-bd_sf"/>
</dbReference>
<dbReference type="InterPro" id="IPR039425">
    <property type="entry name" value="RNA_pol_sigma-70-like"/>
</dbReference>
<gene>
    <name evidence="7" type="ORF">Rhal01_03568</name>
</gene>
<dbReference type="Pfam" id="PF04542">
    <property type="entry name" value="Sigma70_r2"/>
    <property type="match status" value="1"/>
</dbReference>
<dbReference type="EMBL" id="BAABRL010000014">
    <property type="protein sequence ID" value="GAA5497374.1"/>
    <property type="molecule type" value="Genomic_DNA"/>
</dbReference>
<dbReference type="InterPro" id="IPR014284">
    <property type="entry name" value="RNA_pol_sigma-70_dom"/>
</dbReference>
<feature type="domain" description="RNA polymerase sigma factor 70 region 4 type 2" evidence="6">
    <location>
        <begin position="83"/>
        <end position="134"/>
    </location>
</feature>
<comment type="caution">
    <text evidence="7">The sequence shown here is derived from an EMBL/GenBank/DDBJ whole genome shotgun (WGS) entry which is preliminary data.</text>
</comment>